<accession>A0A542YWU9</accession>
<evidence type="ECO:0000256" key="3">
    <source>
        <dbReference type="ARBA" id="ARBA00023163"/>
    </source>
</evidence>
<comment type="caution">
    <text evidence="5">The sequence shown here is derived from an EMBL/GenBank/DDBJ whole genome shotgun (WGS) entry which is preliminary data.</text>
</comment>
<protein>
    <submittedName>
        <fullName evidence="5">LacI family transcriptional regulator</fullName>
    </submittedName>
</protein>
<dbReference type="CDD" id="cd06285">
    <property type="entry name" value="PBP1_LacI-like"/>
    <property type="match status" value="1"/>
</dbReference>
<dbReference type="Pfam" id="PF00356">
    <property type="entry name" value="LacI"/>
    <property type="match status" value="1"/>
</dbReference>
<keyword evidence="1" id="KW-0805">Transcription regulation</keyword>
<dbReference type="SUPFAM" id="SSF53822">
    <property type="entry name" value="Periplasmic binding protein-like I"/>
    <property type="match status" value="1"/>
</dbReference>
<dbReference type="CDD" id="cd01392">
    <property type="entry name" value="HTH_LacI"/>
    <property type="match status" value="1"/>
</dbReference>
<dbReference type="SMART" id="SM00354">
    <property type="entry name" value="HTH_LACI"/>
    <property type="match status" value="1"/>
</dbReference>
<proteinExistence type="predicted"/>
<evidence type="ECO:0000313" key="6">
    <source>
        <dbReference type="Proteomes" id="UP000319516"/>
    </source>
</evidence>
<dbReference type="EMBL" id="VFOP01000001">
    <property type="protein sequence ID" value="TQL52474.1"/>
    <property type="molecule type" value="Genomic_DNA"/>
</dbReference>
<organism evidence="5 6">
    <name type="scientific">Ornithinicoccus hortensis</name>
    <dbReference type="NCBI Taxonomy" id="82346"/>
    <lineage>
        <taxon>Bacteria</taxon>
        <taxon>Bacillati</taxon>
        <taxon>Actinomycetota</taxon>
        <taxon>Actinomycetes</taxon>
        <taxon>Micrococcales</taxon>
        <taxon>Intrasporangiaceae</taxon>
        <taxon>Ornithinicoccus</taxon>
    </lineage>
</organism>
<dbReference type="Proteomes" id="UP000319516">
    <property type="component" value="Unassembled WGS sequence"/>
</dbReference>
<dbReference type="RefSeq" id="WP_141786344.1">
    <property type="nucleotide sequence ID" value="NZ_BAAAIK010000001.1"/>
</dbReference>
<dbReference type="InterPro" id="IPR028082">
    <property type="entry name" value="Peripla_BP_I"/>
</dbReference>
<dbReference type="SUPFAM" id="SSF47413">
    <property type="entry name" value="lambda repressor-like DNA-binding domains"/>
    <property type="match status" value="1"/>
</dbReference>
<name>A0A542YWU9_9MICO</name>
<dbReference type="InterPro" id="IPR000843">
    <property type="entry name" value="HTH_LacI"/>
</dbReference>
<dbReference type="InterPro" id="IPR010982">
    <property type="entry name" value="Lambda_DNA-bd_dom_sf"/>
</dbReference>
<keyword evidence="6" id="KW-1185">Reference proteome</keyword>
<evidence type="ECO:0000259" key="4">
    <source>
        <dbReference type="PROSITE" id="PS50932"/>
    </source>
</evidence>
<dbReference type="Pfam" id="PF13377">
    <property type="entry name" value="Peripla_BP_3"/>
    <property type="match status" value="1"/>
</dbReference>
<dbReference type="PROSITE" id="PS50932">
    <property type="entry name" value="HTH_LACI_2"/>
    <property type="match status" value="1"/>
</dbReference>
<dbReference type="AlphaFoldDB" id="A0A542YWU9"/>
<evidence type="ECO:0000256" key="1">
    <source>
        <dbReference type="ARBA" id="ARBA00023015"/>
    </source>
</evidence>
<reference evidence="5 6" key="1">
    <citation type="submission" date="2019-06" db="EMBL/GenBank/DDBJ databases">
        <title>Sequencing the genomes of 1000 actinobacteria strains.</title>
        <authorList>
            <person name="Klenk H.-P."/>
        </authorList>
    </citation>
    <scope>NUCLEOTIDE SEQUENCE [LARGE SCALE GENOMIC DNA]</scope>
    <source>
        <strain evidence="5 6">DSM 12335</strain>
    </source>
</reference>
<dbReference type="PANTHER" id="PTHR30146:SF153">
    <property type="entry name" value="LACTOSE OPERON REPRESSOR"/>
    <property type="match status" value="1"/>
</dbReference>
<evidence type="ECO:0000313" key="5">
    <source>
        <dbReference type="EMBL" id="TQL52474.1"/>
    </source>
</evidence>
<dbReference type="GO" id="GO:0003700">
    <property type="term" value="F:DNA-binding transcription factor activity"/>
    <property type="evidence" value="ECO:0007669"/>
    <property type="project" value="TreeGrafter"/>
</dbReference>
<dbReference type="OrthoDB" id="3510266at2"/>
<sequence length="342" mass="36399">MSEPQSPATLADVARVARVHLSTASRVLHSTGAESRRAAGPQTADRIRQVARELNYMRDPAARQLRTRRSSQLAVLVPRLSDLVLATIYEGIQGRAIERGYTTYVANTQDQDELRMRLTDVALARRSDGLIFGDASLDHTFLDELRGRGVPVVLVSRRSGDHISATCDDVAGGALVADHLAGLGHQRLAVIGGVPWASTAVDRIEGFIGRLGELGREVATDLRVQNGFDARSGYAAALRCLERPDPPSAIFAVNDFAALGAMGAAHSLGLQVGRDVAIVGYNDTSLAEVAPLPLTSVRSPMRDMGTAAADLMIDLIEGVAVESVVLAPELVPRESTLGRVAT</sequence>
<dbReference type="Gene3D" id="1.10.260.40">
    <property type="entry name" value="lambda repressor-like DNA-binding domains"/>
    <property type="match status" value="1"/>
</dbReference>
<feature type="domain" description="HTH lacI-type" evidence="4">
    <location>
        <begin position="8"/>
        <end position="67"/>
    </location>
</feature>
<gene>
    <name evidence="5" type="ORF">FB467_3661</name>
</gene>
<keyword evidence="2" id="KW-0238">DNA-binding</keyword>
<dbReference type="InterPro" id="IPR046335">
    <property type="entry name" value="LacI/GalR-like_sensor"/>
</dbReference>
<evidence type="ECO:0000256" key="2">
    <source>
        <dbReference type="ARBA" id="ARBA00023125"/>
    </source>
</evidence>
<dbReference type="Gene3D" id="3.40.50.2300">
    <property type="match status" value="2"/>
</dbReference>
<dbReference type="GO" id="GO:0000976">
    <property type="term" value="F:transcription cis-regulatory region binding"/>
    <property type="evidence" value="ECO:0007669"/>
    <property type="project" value="TreeGrafter"/>
</dbReference>
<keyword evidence="3" id="KW-0804">Transcription</keyword>
<dbReference type="PANTHER" id="PTHR30146">
    <property type="entry name" value="LACI-RELATED TRANSCRIPTIONAL REPRESSOR"/>
    <property type="match status" value="1"/>
</dbReference>